<evidence type="ECO:0000256" key="3">
    <source>
        <dbReference type="ARBA" id="ARBA00022840"/>
    </source>
</evidence>
<keyword evidence="1" id="KW-0547">Nucleotide-binding</keyword>
<dbReference type="CDD" id="cd18793">
    <property type="entry name" value="SF2_C_SNF"/>
    <property type="match status" value="1"/>
</dbReference>
<feature type="region of interest" description="Disordered" evidence="4">
    <location>
        <begin position="255"/>
        <end position="326"/>
    </location>
</feature>
<dbReference type="EMBL" id="JAQMWT010000055">
    <property type="protein sequence ID" value="KAJ8612217.1"/>
    <property type="molecule type" value="Genomic_DNA"/>
</dbReference>
<dbReference type="InterPro" id="IPR050628">
    <property type="entry name" value="SNF2_RAD54_helicase_TF"/>
</dbReference>
<dbReference type="PANTHER" id="PTHR45626">
    <property type="entry name" value="TRANSCRIPTION TERMINATION FACTOR 2-RELATED"/>
    <property type="match status" value="1"/>
</dbReference>
<dbReference type="GO" id="GO:0005634">
    <property type="term" value="C:nucleus"/>
    <property type="evidence" value="ECO:0007669"/>
    <property type="project" value="TreeGrafter"/>
</dbReference>
<organism evidence="6 7">
    <name type="scientific">Chrysophaeum taylorii</name>
    <dbReference type="NCBI Taxonomy" id="2483200"/>
    <lineage>
        <taxon>Eukaryota</taxon>
        <taxon>Sar</taxon>
        <taxon>Stramenopiles</taxon>
        <taxon>Ochrophyta</taxon>
        <taxon>Pelagophyceae</taxon>
        <taxon>Pelagomonadales</taxon>
        <taxon>Pelagomonadaceae</taxon>
        <taxon>Chrysophaeum</taxon>
    </lineage>
</organism>
<proteinExistence type="predicted"/>
<feature type="domain" description="Helicase C-terminal" evidence="5">
    <location>
        <begin position="63"/>
        <end position="138"/>
    </location>
</feature>
<dbReference type="InterPro" id="IPR001650">
    <property type="entry name" value="Helicase_C-like"/>
</dbReference>
<protein>
    <recommendedName>
        <fullName evidence="5">Helicase C-terminal domain-containing protein</fullName>
    </recommendedName>
</protein>
<dbReference type="PANTHER" id="PTHR45626:SF26">
    <property type="entry name" value="FAMILY HELICASE, PUTATIVE (AFU_ORTHOLOGUE AFUA_2G09120)-RELATED"/>
    <property type="match status" value="1"/>
</dbReference>
<dbReference type="Proteomes" id="UP001230188">
    <property type="component" value="Unassembled WGS sequence"/>
</dbReference>
<feature type="compositionally biased region" description="Acidic residues" evidence="4">
    <location>
        <begin position="312"/>
        <end position="326"/>
    </location>
</feature>
<accession>A0AAD7ULZ5</accession>
<dbReference type="SUPFAM" id="SSF52540">
    <property type="entry name" value="P-loop containing nucleoside triphosphate hydrolases"/>
    <property type="match status" value="1"/>
</dbReference>
<evidence type="ECO:0000259" key="5">
    <source>
        <dbReference type="SMART" id="SM00490"/>
    </source>
</evidence>
<sequence length="326" mass="36108">MKELDSRFCKCSYHVCSNDVCEAALRETYSTCPKCVELVNRSKMGSSTGRVYFANGFEFRLSSKLEKVLDLIFELRWTSSRQSSNTRRPEEVAPVLLSTVKSAGTGLNITEARNVIFLDRWFNWTETTQAMGRVHRICQTKSVHVHFVDGLHTIDDIIRQTNERKKVTGDLLLADNSDIPLTAPQTSLEDLAQSFEPRFDHIFAQRAAAMKIQGILCATSDPAAYARLFEDDRATANPTTYAHCFEDILAGGDDEVLSGPGHANTSMPTKGDVGGTSSSPRDDTASRRRRHLPSQDDTDNVGGGSWSPNVAEADDENENSSEDEFA</sequence>
<dbReference type="Gene3D" id="3.40.50.300">
    <property type="entry name" value="P-loop containing nucleotide triphosphate hydrolases"/>
    <property type="match status" value="1"/>
</dbReference>
<keyword evidence="7" id="KW-1185">Reference proteome</keyword>
<evidence type="ECO:0000313" key="6">
    <source>
        <dbReference type="EMBL" id="KAJ8612217.1"/>
    </source>
</evidence>
<gene>
    <name evidence="6" type="ORF">CTAYLR_002910</name>
</gene>
<evidence type="ECO:0000256" key="4">
    <source>
        <dbReference type="SAM" id="MobiDB-lite"/>
    </source>
</evidence>
<keyword evidence="2" id="KW-0378">Hydrolase</keyword>
<evidence type="ECO:0000313" key="7">
    <source>
        <dbReference type="Proteomes" id="UP001230188"/>
    </source>
</evidence>
<evidence type="ECO:0000256" key="2">
    <source>
        <dbReference type="ARBA" id="ARBA00022801"/>
    </source>
</evidence>
<dbReference type="GO" id="GO:0016787">
    <property type="term" value="F:hydrolase activity"/>
    <property type="evidence" value="ECO:0007669"/>
    <property type="project" value="UniProtKB-KW"/>
</dbReference>
<dbReference type="GO" id="GO:0006281">
    <property type="term" value="P:DNA repair"/>
    <property type="evidence" value="ECO:0007669"/>
    <property type="project" value="TreeGrafter"/>
</dbReference>
<dbReference type="SMART" id="SM00490">
    <property type="entry name" value="HELICc"/>
    <property type="match status" value="1"/>
</dbReference>
<evidence type="ECO:0000256" key="1">
    <source>
        <dbReference type="ARBA" id="ARBA00022741"/>
    </source>
</evidence>
<dbReference type="GO" id="GO:0005524">
    <property type="term" value="F:ATP binding"/>
    <property type="evidence" value="ECO:0007669"/>
    <property type="project" value="UniProtKB-KW"/>
</dbReference>
<dbReference type="GO" id="GO:0008094">
    <property type="term" value="F:ATP-dependent activity, acting on DNA"/>
    <property type="evidence" value="ECO:0007669"/>
    <property type="project" value="TreeGrafter"/>
</dbReference>
<dbReference type="InterPro" id="IPR049730">
    <property type="entry name" value="SNF2/RAD54-like_C"/>
</dbReference>
<keyword evidence="3" id="KW-0067">ATP-binding</keyword>
<dbReference type="AlphaFoldDB" id="A0AAD7ULZ5"/>
<name>A0AAD7ULZ5_9STRA</name>
<dbReference type="Pfam" id="PF00271">
    <property type="entry name" value="Helicase_C"/>
    <property type="match status" value="1"/>
</dbReference>
<dbReference type="InterPro" id="IPR027417">
    <property type="entry name" value="P-loop_NTPase"/>
</dbReference>
<comment type="caution">
    <text evidence="6">The sequence shown here is derived from an EMBL/GenBank/DDBJ whole genome shotgun (WGS) entry which is preliminary data.</text>
</comment>
<reference evidence="6" key="1">
    <citation type="submission" date="2023-01" db="EMBL/GenBank/DDBJ databases">
        <title>Metagenome sequencing of chrysophaentin producing Chrysophaeum taylorii.</title>
        <authorList>
            <person name="Davison J."/>
            <person name="Bewley C."/>
        </authorList>
    </citation>
    <scope>NUCLEOTIDE SEQUENCE</scope>
    <source>
        <strain evidence="6">NIES-1699</strain>
    </source>
</reference>